<dbReference type="Gene3D" id="3.40.50.2000">
    <property type="entry name" value="Glycogen Phosphorylase B"/>
    <property type="match status" value="1"/>
</dbReference>
<protein>
    <submittedName>
        <fullName evidence="1">Glycosyltransferase family 4 protein</fullName>
    </submittedName>
</protein>
<dbReference type="Pfam" id="PF13692">
    <property type="entry name" value="Glyco_trans_1_4"/>
    <property type="match status" value="1"/>
</dbReference>
<reference evidence="1" key="1">
    <citation type="submission" date="2021-05" db="EMBL/GenBank/DDBJ databases">
        <authorList>
            <person name="Pietrasiak N."/>
            <person name="Ward R."/>
            <person name="Stajich J.E."/>
            <person name="Kurbessoian T."/>
        </authorList>
    </citation>
    <scope>NUCLEOTIDE SEQUENCE</scope>
    <source>
        <strain evidence="1">GSE-NOS-MK-12-04C</strain>
    </source>
</reference>
<evidence type="ECO:0000313" key="1">
    <source>
        <dbReference type="EMBL" id="MBW4668522.1"/>
    </source>
</evidence>
<dbReference type="EMBL" id="JAHHGZ010000013">
    <property type="protein sequence ID" value="MBW4668522.1"/>
    <property type="molecule type" value="Genomic_DNA"/>
</dbReference>
<dbReference type="Proteomes" id="UP000729701">
    <property type="component" value="Unassembled WGS sequence"/>
</dbReference>
<dbReference type="SUPFAM" id="SSF53756">
    <property type="entry name" value="UDP-Glycosyltransferase/glycogen phosphorylase"/>
    <property type="match status" value="1"/>
</dbReference>
<reference evidence="1" key="2">
    <citation type="journal article" date="2022" name="Microbiol. Resour. Announc.">
        <title>Metagenome Sequencing to Explore Phylogenomics of Terrestrial Cyanobacteria.</title>
        <authorList>
            <person name="Ward R.D."/>
            <person name="Stajich J.E."/>
            <person name="Johansen J.R."/>
            <person name="Huntemann M."/>
            <person name="Clum A."/>
            <person name="Foster B."/>
            <person name="Foster B."/>
            <person name="Roux S."/>
            <person name="Palaniappan K."/>
            <person name="Varghese N."/>
            <person name="Mukherjee S."/>
            <person name="Reddy T.B.K."/>
            <person name="Daum C."/>
            <person name="Copeland A."/>
            <person name="Chen I.A."/>
            <person name="Ivanova N.N."/>
            <person name="Kyrpides N.C."/>
            <person name="Shapiro N."/>
            <person name="Eloe-Fadrosh E.A."/>
            <person name="Pietrasiak N."/>
        </authorList>
    </citation>
    <scope>NUCLEOTIDE SEQUENCE</scope>
    <source>
        <strain evidence="1">GSE-NOS-MK-12-04C</strain>
    </source>
</reference>
<evidence type="ECO:0000313" key="2">
    <source>
        <dbReference type="Proteomes" id="UP000729701"/>
    </source>
</evidence>
<proteinExistence type="predicted"/>
<organism evidence="1 2">
    <name type="scientific">Cyanomargarita calcarea GSE-NOS-MK-12-04C</name>
    <dbReference type="NCBI Taxonomy" id="2839659"/>
    <lineage>
        <taxon>Bacteria</taxon>
        <taxon>Bacillati</taxon>
        <taxon>Cyanobacteriota</taxon>
        <taxon>Cyanophyceae</taxon>
        <taxon>Nostocales</taxon>
        <taxon>Cyanomargaritaceae</taxon>
        <taxon>Cyanomargarita</taxon>
    </lineage>
</organism>
<gene>
    <name evidence="1" type="ORF">KME60_14115</name>
</gene>
<accession>A0A951QM37</accession>
<name>A0A951QM37_9CYAN</name>
<dbReference type="AlphaFoldDB" id="A0A951QM37"/>
<sequence length="385" mass="43265">MKVLFLTTILLSKNCNGGEVASQWFIDAIRGLGHQVTVVGYLRKGDAFKHNPQEVLVVDERYTETRKSKFHTMLWMGYSFLKNLPYSSAKYYSAAYISLVKKLLNQEDYNCIIINHAQMLWIEKFIPDKSKLINIAQNIENEIYEDHAKKAKNLISRFIYQREASLIRAQEESLPGIQQVWTLTEHDNKYFSQFSGANRTKTFGIVATATNVKEKTVNKSCDIGLLGSWSWQANIEALEWFLEAVYPHLPTNLSIHIAGKGADWLDGKYPNIIYCGVVPDAQEFMAHSRVVAIPTLSGGGIQIKTLDAITSGSFIVATTVGLRGISQPPSTVKIADNPEEFASSLVSAVALSSTQKSFDEAKNWYQQRRDQFHNDVADALNRAKS</sequence>
<comment type="caution">
    <text evidence="1">The sequence shown here is derived from an EMBL/GenBank/DDBJ whole genome shotgun (WGS) entry which is preliminary data.</text>
</comment>